<dbReference type="Pfam" id="PF05714">
    <property type="entry name" value="PFam54_60"/>
    <property type="match status" value="1"/>
</dbReference>
<dbReference type="PROSITE" id="PS51257">
    <property type="entry name" value="PROKAR_LIPOPROTEIN"/>
    <property type="match status" value="1"/>
</dbReference>
<organism evidence="2 3">
    <name type="scientific">Borreliella yangtzensis</name>
    <dbReference type="NCBI Taxonomy" id="683292"/>
    <lineage>
        <taxon>Bacteria</taxon>
        <taxon>Pseudomonadati</taxon>
        <taxon>Spirochaetota</taxon>
        <taxon>Spirochaetia</taxon>
        <taxon>Spirochaetales</taxon>
        <taxon>Borreliaceae</taxon>
        <taxon>Borreliella</taxon>
    </lineage>
</organism>
<name>A0ABR6PAI2_9SPIR</name>
<sequence>MTNTKLNIIKLSIITAILTLILISCAPVTKIDPNLKENTHNFENASQESQDLGPLKKTNQELEPSNQKSRKTIISELEAIGNTLKDQDKQDNVQIAKIAAEKYDFLDTFKADPDEIIEKDTQLKIKKIIYSSLNYETQKIEILKEILEKLKTNPQHKKIVETFIYHLSWPIQFKIDDCLETINKQLHILDKENSEMLLIYLNDRLKLKQRFAKTLKATIDDYNNDVGNIKTNEEELANHMDANYKDFGSLNPIDD</sequence>
<gene>
    <name evidence="2" type="ORF">HNP68_000915</name>
</gene>
<comment type="caution">
    <text evidence="2">The sequence shown here is derived from an EMBL/GenBank/DDBJ whole genome shotgun (WGS) entry which is preliminary data.</text>
</comment>
<dbReference type="NCBIfam" id="NF033729">
    <property type="entry name" value="borfam54_2"/>
    <property type="match status" value="1"/>
</dbReference>
<evidence type="ECO:0000313" key="3">
    <source>
        <dbReference type="Proteomes" id="UP000555838"/>
    </source>
</evidence>
<evidence type="ECO:0000256" key="1">
    <source>
        <dbReference type="SAM" id="MobiDB-lite"/>
    </source>
</evidence>
<proteinExistence type="predicted"/>
<reference evidence="2 3" key="1">
    <citation type="submission" date="2020-08" db="EMBL/GenBank/DDBJ databases">
        <title>Genomic Encyclopedia of Type Strains, Phase IV (KMG-IV): sequencing the most valuable type-strain genomes for metagenomic binning, comparative biology and taxonomic classification.</title>
        <authorList>
            <person name="Goeker M."/>
        </authorList>
    </citation>
    <scope>NUCLEOTIDE SEQUENCE [LARGE SCALE GENOMIC DNA]</scope>
    <source>
        <strain evidence="2 3">DSM 24625</strain>
    </source>
</reference>
<keyword evidence="3" id="KW-1185">Reference proteome</keyword>
<feature type="region of interest" description="Disordered" evidence="1">
    <location>
        <begin position="44"/>
        <end position="68"/>
    </location>
</feature>
<protein>
    <submittedName>
        <fullName evidence="2">Uncharacterized membrane-anchored protein YjiN (DUF445 family)</fullName>
    </submittedName>
</protein>
<dbReference type="RefSeq" id="WP_183220964.1">
    <property type="nucleotide sequence ID" value="NZ_CP123997.1"/>
</dbReference>
<dbReference type="EMBL" id="JACHFG010000003">
    <property type="protein sequence ID" value="MBB6043293.1"/>
    <property type="molecule type" value="Genomic_DNA"/>
</dbReference>
<dbReference type="Gene3D" id="1.10.3160.10">
    <property type="entry name" value="Bbcrasp-1"/>
    <property type="match status" value="1"/>
</dbReference>
<dbReference type="Proteomes" id="UP000555838">
    <property type="component" value="Unassembled WGS sequence"/>
</dbReference>
<dbReference type="InterPro" id="IPR008421">
    <property type="entry name" value="Borrelia_lipoprotein_PFam54/60"/>
</dbReference>
<evidence type="ECO:0000313" key="2">
    <source>
        <dbReference type="EMBL" id="MBB6043293.1"/>
    </source>
</evidence>
<accession>A0ABR6PAI2</accession>